<dbReference type="AlphaFoldDB" id="A0A8S4R660"/>
<protein>
    <submittedName>
        <fullName evidence="1">Jg2615 protein</fullName>
    </submittedName>
</protein>
<keyword evidence="2" id="KW-1185">Reference proteome</keyword>
<gene>
    <name evidence="1" type="primary">jg2615</name>
    <name evidence="1" type="ORF">PAEG_LOCUS8696</name>
</gene>
<comment type="caution">
    <text evidence="1">The sequence shown here is derived from an EMBL/GenBank/DDBJ whole genome shotgun (WGS) entry which is preliminary data.</text>
</comment>
<dbReference type="OrthoDB" id="10390896at2759"/>
<organism evidence="1 2">
    <name type="scientific">Pararge aegeria aegeria</name>
    <dbReference type="NCBI Taxonomy" id="348720"/>
    <lineage>
        <taxon>Eukaryota</taxon>
        <taxon>Metazoa</taxon>
        <taxon>Ecdysozoa</taxon>
        <taxon>Arthropoda</taxon>
        <taxon>Hexapoda</taxon>
        <taxon>Insecta</taxon>
        <taxon>Pterygota</taxon>
        <taxon>Neoptera</taxon>
        <taxon>Endopterygota</taxon>
        <taxon>Lepidoptera</taxon>
        <taxon>Glossata</taxon>
        <taxon>Ditrysia</taxon>
        <taxon>Papilionoidea</taxon>
        <taxon>Nymphalidae</taxon>
        <taxon>Satyrinae</taxon>
        <taxon>Satyrini</taxon>
        <taxon>Parargina</taxon>
        <taxon>Pararge</taxon>
    </lineage>
</organism>
<dbReference type="EMBL" id="CAKXAJ010024704">
    <property type="protein sequence ID" value="CAH2229212.1"/>
    <property type="molecule type" value="Genomic_DNA"/>
</dbReference>
<reference evidence="1" key="1">
    <citation type="submission" date="2022-03" db="EMBL/GenBank/DDBJ databases">
        <authorList>
            <person name="Lindestad O."/>
        </authorList>
    </citation>
    <scope>NUCLEOTIDE SEQUENCE</scope>
</reference>
<sequence>MKNILLAANVSDEILLVHVTHAAQRDRVHAGVDKSGRGIKIYQCIPIAAVSLGASKGGLAYGSSGQPRAACGVERTTSAAEVAIEVLPEDATHAV</sequence>
<name>A0A8S4R660_9NEOP</name>
<dbReference type="Proteomes" id="UP000838756">
    <property type="component" value="Unassembled WGS sequence"/>
</dbReference>
<accession>A0A8S4R660</accession>
<evidence type="ECO:0000313" key="1">
    <source>
        <dbReference type="EMBL" id="CAH2229212.1"/>
    </source>
</evidence>
<evidence type="ECO:0000313" key="2">
    <source>
        <dbReference type="Proteomes" id="UP000838756"/>
    </source>
</evidence>
<proteinExistence type="predicted"/>